<proteinExistence type="predicted"/>
<dbReference type="Pfam" id="PF01619">
    <property type="entry name" value="Pro_dh"/>
    <property type="match status" value="1"/>
</dbReference>
<dbReference type="EMBL" id="UGXS01000004">
    <property type="protein sequence ID" value="SUH16391.1"/>
    <property type="molecule type" value="Genomic_DNA"/>
</dbReference>
<feature type="domain" description="Proline dehydrogenase" evidence="2">
    <location>
        <begin position="7"/>
        <end position="42"/>
    </location>
</feature>
<accession>A0A379WC93</accession>
<dbReference type="AlphaFoldDB" id="A0A379WC93"/>
<dbReference type="GO" id="GO:0004657">
    <property type="term" value="F:proline dehydrogenase activity"/>
    <property type="evidence" value="ECO:0007669"/>
    <property type="project" value="UniProtKB-ARBA"/>
</dbReference>
<sequence length="89" mass="10085">MADGKLNRPCRIYAPVGTHETLLAYLVRRLLENGANTSFVNRIADATLPLDELVADPVEAVENWRSRKVRLAYRIRKFRCRAICTAKVG</sequence>
<dbReference type="Gene3D" id="3.20.20.220">
    <property type="match status" value="1"/>
</dbReference>
<keyword evidence="1" id="KW-0560">Oxidoreductase</keyword>
<dbReference type="InterPro" id="IPR029041">
    <property type="entry name" value="FAD-linked_oxidoreductase-like"/>
</dbReference>
<dbReference type="SUPFAM" id="SSF51730">
    <property type="entry name" value="FAD-linked oxidoreductase"/>
    <property type="match status" value="1"/>
</dbReference>
<name>A0A379WC93_SALET</name>
<protein>
    <submittedName>
        <fullName evidence="3">Trifunctional transcriptional regulator/proline dehydrogenase/pyrroline-5-carboxylate dehydrogenase</fullName>
    </submittedName>
</protein>
<evidence type="ECO:0000313" key="3">
    <source>
        <dbReference type="EMBL" id="SUH16391.1"/>
    </source>
</evidence>
<dbReference type="Proteomes" id="UP000255509">
    <property type="component" value="Unassembled WGS sequence"/>
</dbReference>
<dbReference type="GO" id="GO:0006562">
    <property type="term" value="P:L-proline catabolic process"/>
    <property type="evidence" value="ECO:0007669"/>
    <property type="project" value="UniProtKB-ARBA"/>
</dbReference>
<evidence type="ECO:0000256" key="1">
    <source>
        <dbReference type="ARBA" id="ARBA00023002"/>
    </source>
</evidence>
<reference evidence="3 4" key="1">
    <citation type="submission" date="2018-06" db="EMBL/GenBank/DDBJ databases">
        <authorList>
            <consortium name="Pathogen Informatics"/>
            <person name="Doyle S."/>
        </authorList>
    </citation>
    <scope>NUCLEOTIDE SEQUENCE [LARGE SCALE GENOMIC DNA]</scope>
    <source>
        <strain evidence="3 4">NCTC8258</strain>
    </source>
</reference>
<evidence type="ECO:0000313" key="4">
    <source>
        <dbReference type="Proteomes" id="UP000255509"/>
    </source>
</evidence>
<dbReference type="InterPro" id="IPR002872">
    <property type="entry name" value="Proline_DH_dom"/>
</dbReference>
<evidence type="ECO:0000259" key="2">
    <source>
        <dbReference type="Pfam" id="PF01619"/>
    </source>
</evidence>
<gene>
    <name evidence="3" type="primary">putA_4</name>
    <name evidence="3" type="ORF">NCTC8258_04151</name>
</gene>
<organism evidence="3 4">
    <name type="scientific">Salmonella enterica I</name>
    <dbReference type="NCBI Taxonomy" id="59201"/>
    <lineage>
        <taxon>Bacteria</taxon>
        <taxon>Pseudomonadati</taxon>
        <taxon>Pseudomonadota</taxon>
        <taxon>Gammaproteobacteria</taxon>
        <taxon>Enterobacterales</taxon>
        <taxon>Enterobacteriaceae</taxon>
        <taxon>Salmonella</taxon>
    </lineage>
</organism>